<sequence>GKNILNIGEIQVLSYLREIDVSKRNKSSTSHYSVNIICNAVVMLNIINLGELLYEKAL</sequence>
<dbReference type="AlphaFoldDB" id="X1R2I7"/>
<organism evidence="2">
    <name type="scientific">marine sediment metagenome</name>
    <dbReference type="NCBI Taxonomy" id="412755"/>
    <lineage>
        <taxon>unclassified sequences</taxon>
        <taxon>metagenomes</taxon>
        <taxon>ecological metagenomes</taxon>
    </lineage>
</organism>
<feature type="non-terminal residue" evidence="2">
    <location>
        <position position="1"/>
    </location>
</feature>
<comment type="caution">
    <text evidence="2">The sequence shown here is derived from an EMBL/GenBank/DDBJ whole genome shotgun (WGS) entry which is preliminary data.</text>
</comment>
<name>X1R2I7_9ZZZZ</name>
<accession>X1R2I7</accession>
<proteinExistence type="predicted"/>
<keyword evidence="1" id="KW-1133">Transmembrane helix</keyword>
<keyword evidence="1" id="KW-0812">Transmembrane</keyword>
<feature type="transmembrane region" description="Helical" evidence="1">
    <location>
        <begin position="32"/>
        <end position="54"/>
    </location>
</feature>
<keyword evidence="1" id="KW-0472">Membrane</keyword>
<gene>
    <name evidence="2" type="ORF">S06H3_64056</name>
</gene>
<evidence type="ECO:0000313" key="2">
    <source>
        <dbReference type="EMBL" id="GAI49784.1"/>
    </source>
</evidence>
<dbReference type="EMBL" id="BARV01042662">
    <property type="protein sequence ID" value="GAI49784.1"/>
    <property type="molecule type" value="Genomic_DNA"/>
</dbReference>
<protein>
    <submittedName>
        <fullName evidence="2">Uncharacterized protein</fullName>
    </submittedName>
</protein>
<reference evidence="2" key="1">
    <citation type="journal article" date="2014" name="Front. Microbiol.">
        <title>High frequency of phylogenetically diverse reductive dehalogenase-homologous genes in deep subseafloor sedimentary metagenomes.</title>
        <authorList>
            <person name="Kawai M."/>
            <person name="Futagami T."/>
            <person name="Toyoda A."/>
            <person name="Takaki Y."/>
            <person name="Nishi S."/>
            <person name="Hori S."/>
            <person name="Arai W."/>
            <person name="Tsubouchi T."/>
            <person name="Morono Y."/>
            <person name="Uchiyama I."/>
            <person name="Ito T."/>
            <person name="Fujiyama A."/>
            <person name="Inagaki F."/>
            <person name="Takami H."/>
        </authorList>
    </citation>
    <scope>NUCLEOTIDE SEQUENCE</scope>
    <source>
        <strain evidence="2">Expedition CK06-06</strain>
    </source>
</reference>
<evidence type="ECO:0000256" key="1">
    <source>
        <dbReference type="SAM" id="Phobius"/>
    </source>
</evidence>